<dbReference type="Proteomes" id="UP001302321">
    <property type="component" value="Unassembled WGS sequence"/>
</dbReference>
<protein>
    <submittedName>
        <fullName evidence="2">Uncharacterized protein</fullName>
    </submittedName>
</protein>
<sequence>MKPQTLLTTFLLTATSVSASPNAKDGIFPQICTKPCRNALHVANAVQGWDRRLCAPGSEFMSYKFECWACITIAGGGTTRGTEFDDVGRWCGEYLP</sequence>
<feature type="signal peptide" evidence="1">
    <location>
        <begin position="1"/>
        <end position="19"/>
    </location>
</feature>
<accession>A0AAN7A766</accession>
<feature type="chain" id="PRO_5042871523" evidence="1">
    <location>
        <begin position="20"/>
        <end position="96"/>
    </location>
</feature>
<gene>
    <name evidence="2" type="ORF">QBC36DRAFT_346772</name>
</gene>
<evidence type="ECO:0000313" key="3">
    <source>
        <dbReference type="Proteomes" id="UP001302321"/>
    </source>
</evidence>
<reference evidence="2" key="2">
    <citation type="submission" date="2023-05" db="EMBL/GenBank/DDBJ databases">
        <authorList>
            <consortium name="Lawrence Berkeley National Laboratory"/>
            <person name="Steindorff A."/>
            <person name="Hensen N."/>
            <person name="Bonometti L."/>
            <person name="Westerberg I."/>
            <person name="Brannstrom I.O."/>
            <person name="Guillou S."/>
            <person name="Cros-Aarteil S."/>
            <person name="Calhoun S."/>
            <person name="Haridas S."/>
            <person name="Kuo A."/>
            <person name="Mondo S."/>
            <person name="Pangilinan J."/>
            <person name="Riley R."/>
            <person name="Labutti K."/>
            <person name="Andreopoulos B."/>
            <person name="Lipzen A."/>
            <person name="Chen C."/>
            <person name="Yanf M."/>
            <person name="Daum C."/>
            <person name="Ng V."/>
            <person name="Clum A."/>
            <person name="Ohm R."/>
            <person name="Martin F."/>
            <person name="Silar P."/>
            <person name="Natvig D."/>
            <person name="Lalanne C."/>
            <person name="Gautier V."/>
            <person name="Ament-Velasquez S.L."/>
            <person name="Kruys A."/>
            <person name="Hutchinson M.I."/>
            <person name="Powell A.J."/>
            <person name="Barry K."/>
            <person name="Miller A.N."/>
            <person name="Grigoriev I.V."/>
            <person name="Debuchy R."/>
            <person name="Gladieux P."/>
            <person name="Thoren M.H."/>
            <person name="Johannesson H."/>
        </authorList>
    </citation>
    <scope>NUCLEOTIDE SEQUENCE</scope>
    <source>
        <strain evidence="2">CBS 892.96</strain>
    </source>
</reference>
<organism evidence="2 3">
    <name type="scientific">Triangularia setosa</name>
    <dbReference type="NCBI Taxonomy" id="2587417"/>
    <lineage>
        <taxon>Eukaryota</taxon>
        <taxon>Fungi</taxon>
        <taxon>Dikarya</taxon>
        <taxon>Ascomycota</taxon>
        <taxon>Pezizomycotina</taxon>
        <taxon>Sordariomycetes</taxon>
        <taxon>Sordariomycetidae</taxon>
        <taxon>Sordariales</taxon>
        <taxon>Podosporaceae</taxon>
        <taxon>Triangularia</taxon>
    </lineage>
</organism>
<dbReference type="EMBL" id="MU866218">
    <property type="protein sequence ID" value="KAK4175839.1"/>
    <property type="molecule type" value="Genomic_DNA"/>
</dbReference>
<dbReference type="AlphaFoldDB" id="A0AAN7A766"/>
<reference evidence="2" key="1">
    <citation type="journal article" date="2023" name="Mol. Phylogenet. Evol.">
        <title>Genome-scale phylogeny and comparative genomics of the fungal order Sordariales.</title>
        <authorList>
            <person name="Hensen N."/>
            <person name="Bonometti L."/>
            <person name="Westerberg I."/>
            <person name="Brannstrom I.O."/>
            <person name="Guillou S."/>
            <person name="Cros-Aarteil S."/>
            <person name="Calhoun S."/>
            <person name="Haridas S."/>
            <person name="Kuo A."/>
            <person name="Mondo S."/>
            <person name="Pangilinan J."/>
            <person name="Riley R."/>
            <person name="LaButti K."/>
            <person name="Andreopoulos B."/>
            <person name="Lipzen A."/>
            <person name="Chen C."/>
            <person name="Yan M."/>
            <person name="Daum C."/>
            <person name="Ng V."/>
            <person name="Clum A."/>
            <person name="Steindorff A."/>
            <person name="Ohm R.A."/>
            <person name="Martin F."/>
            <person name="Silar P."/>
            <person name="Natvig D.O."/>
            <person name="Lalanne C."/>
            <person name="Gautier V."/>
            <person name="Ament-Velasquez S.L."/>
            <person name="Kruys A."/>
            <person name="Hutchinson M.I."/>
            <person name="Powell A.J."/>
            <person name="Barry K."/>
            <person name="Miller A.N."/>
            <person name="Grigoriev I.V."/>
            <person name="Debuchy R."/>
            <person name="Gladieux P."/>
            <person name="Hiltunen Thoren M."/>
            <person name="Johannesson H."/>
        </authorList>
    </citation>
    <scope>NUCLEOTIDE SEQUENCE</scope>
    <source>
        <strain evidence="2">CBS 892.96</strain>
    </source>
</reference>
<name>A0AAN7A766_9PEZI</name>
<evidence type="ECO:0000256" key="1">
    <source>
        <dbReference type="SAM" id="SignalP"/>
    </source>
</evidence>
<evidence type="ECO:0000313" key="2">
    <source>
        <dbReference type="EMBL" id="KAK4175839.1"/>
    </source>
</evidence>
<keyword evidence="3" id="KW-1185">Reference proteome</keyword>
<comment type="caution">
    <text evidence="2">The sequence shown here is derived from an EMBL/GenBank/DDBJ whole genome shotgun (WGS) entry which is preliminary data.</text>
</comment>
<proteinExistence type="predicted"/>
<keyword evidence="1" id="KW-0732">Signal</keyword>